<organism evidence="4 5">
    <name type="scientific">Salipiger marinus</name>
    <dbReference type="NCBI Taxonomy" id="555512"/>
    <lineage>
        <taxon>Bacteria</taxon>
        <taxon>Pseudomonadati</taxon>
        <taxon>Pseudomonadota</taxon>
        <taxon>Alphaproteobacteria</taxon>
        <taxon>Rhodobacterales</taxon>
        <taxon>Roseobacteraceae</taxon>
        <taxon>Salipiger</taxon>
    </lineage>
</organism>
<dbReference type="AlphaFoldDB" id="A0A1G8UHD4"/>
<proteinExistence type="predicted"/>
<accession>A0A1G8UHD4</accession>
<feature type="domain" description="Solute-binding protein family 3/N-terminal" evidence="3">
    <location>
        <begin position="39"/>
        <end position="263"/>
    </location>
</feature>
<feature type="chain" id="PRO_5011793039" evidence="2">
    <location>
        <begin position="27"/>
        <end position="264"/>
    </location>
</feature>
<dbReference type="Pfam" id="PF00497">
    <property type="entry name" value="SBP_bac_3"/>
    <property type="match status" value="1"/>
</dbReference>
<dbReference type="Gene3D" id="3.40.190.10">
    <property type="entry name" value="Periplasmic binding protein-like II"/>
    <property type="match status" value="2"/>
</dbReference>
<dbReference type="InterPro" id="IPR001638">
    <property type="entry name" value="Solute-binding_3/MltF_N"/>
</dbReference>
<protein>
    <submittedName>
        <fullName evidence="4">Polar amino acid transport system substrate-binding protein</fullName>
    </submittedName>
</protein>
<dbReference type="SMART" id="SM00062">
    <property type="entry name" value="PBPb"/>
    <property type="match status" value="1"/>
</dbReference>
<dbReference type="PANTHER" id="PTHR35936:SF17">
    <property type="entry name" value="ARGININE-BINDING EXTRACELLULAR PROTEIN ARTP"/>
    <property type="match status" value="1"/>
</dbReference>
<dbReference type="EMBL" id="FNEJ01000042">
    <property type="protein sequence ID" value="SDJ53266.1"/>
    <property type="molecule type" value="Genomic_DNA"/>
</dbReference>
<evidence type="ECO:0000259" key="3">
    <source>
        <dbReference type="SMART" id="SM00062"/>
    </source>
</evidence>
<sequence length="264" mass="28365">MKLNTLKTVAAAAATAVVVSLSPALAQDSDLQRILDEKVVRVGAVEAYPSYRQDLASGEWEGIYPEIVEALFSQIGVEVEFVPTEWGTAAAGLQSGRFDLIGGFSARPERALVVAFTDPVAQVPVGVAFSSEENASLATNWDSLNNSDVRIAVADGSATMRMVQKMAPNATFVPVKTEDAAILELESDRVDFFASTESSLTLYGRARADAVTVNYPEPKIGQDSGFALRKAQPEFQDWLTVSLNSMVSDGTIPAIRSKFLNPQE</sequence>
<reference evidence="4 5" key="1">
    <citation type="submission" date="2016-10" db="EMBL/GenBank/DDBJ databases">
        <authorList>
            <person name="de Groot N.N."/>
        </authorList>
    </citation>
    <scope>NUCLEOTIDE SEQUENCE [LARGE SCALE GENOMIC DNA]</scope>
    <source>
        <strain evidence="4 5">DSM 26424</strain>
    </source>
</reference>
<dbReference type="Proteomes" id="UP000199093">
    <property type="component" value="Unassembled WGS sequence"/>
</dbReference>
<dbReference type="PANTHER" id="PTHR35936">
    <property type="entry name" value="MEMBRANE-BOUND LYTIC MUREIN TRANSGLYCOSYLASE F"/>
    <property type="match status" value="1"/>
</dbReference>
<dbReference type="RefSeq" id="WP_165616943.1">
    <property type="nucleotide sequence ID" value="NZ_FNEJ01000042.1"/>
</dbReference>
<evidence type="ECO:0000256" key="2">
    <source>
        <dbReference type="SAM" id="SignalP"/>
    </source>
</evidence>
<name>A0A1G8UHD4_9RHOB</name>
<evidence type="ECO:0000313" key="4">
    <source>
        <dbReference type="EMBL" id="SDJ53266.1"/>
    </source>
</evidence>
<gene>
    <name evidence="4" type="ORF">SAMN04487993_10422</name>
</gene>
<dbReference type="SUPFAM" id="SSF53850">
    <property type="entry name" value="Periplasmic binding protein-like II"/>
    <property type="match status" value="1"/>
</dbReference>
<keyword evidence="1 2" id="KW-0732">Signal</keyword>
<evidence type="ECO:0000313" key="5">
    <source>
        <dbReference type="Proteomes" id="UP000199093"/>
    </source>
</evidence>
<feature type="signal peptide" evidence="2">
    <location>
        <begin position="1"/>
        <end position="26"/>
    </location>
</feature>
<evidence type="ECO:0000256" key="1">
    <source>
        <dbReference type="ARBA" id="ARBA00022729"/>
    </source>
</evidence>
<keyword evidence="5" id="KW-1185">Reference proteome</keyword>
<dbReference type="STRING" id="555512.SAMN04487993_10422"/>